<evidence type="ECO:0000259" key="2">
    <source>
        <dbReference type="Pfam" id="PF13280"/>
    </source>
</evidence>
<feature type="domain" description="WYL" evidence="2">
    <location>
        <begin position="135"/>
        <end position="199"/>
    </location>
</feature>
<proteinExistence type="predicted"/>
<name>A0ABX8AP93_9HYPH</name>
<dbReference type="InterPro" id="IPR036388">
    <property type="entry name" value="WH-like_DNA-bd_sf"/>
</dbReference>
<dbReference type="InterPro" id="IPR051534">
    <property type="entry name" value="CBASS_pafABC_assoc_protein"/>
</dbReference>
<feature type="domain" description="Helix-turn-helix type 11" evidence="1">
    <location>
        <begin position="5"/>
        <end position="59"/>
    </location>
</feature>
<dbReference type="InterPro" id="IPR026881">
    <property type="entry name" value="WYL_dom"/>
</dbReference>
<dbReference type="PROSITE" id="PS52050">
    <property type="entry name" value="WYL"/>
    <property type="match status" value="1"/>
</dbReference>
<dbReference type="PANTHER" id="PTHR34580">
    <property type="match status" value="1"/>
</dbReference>
<evidence type="ECO:0000259" key="1">
    <source>
        <dbReference type="Pfam" id="PF08279"/>
    </source>
</evidence>
<reference evidence="3 4" key="1">
    <citation type="journal article" date="2021" name="Angew. Chem. Int. Ed. Engl.">
        <title>A novel family of nonribosomal peptides modulate collective behavior in Pseudovibrio bacteria isolated from marine sponges.</title>
        <authorList>
            <person name="Ioca L.P."/>
            <person name="Dai Y."/>
            <person name="Kunakom S."/>
            <person name="Diaz-Espinosa J."/>
            <person name="Krunic A."/>
            <person name="Crnkovic C.M."/>
            <person name="Orjala J."/>
            <person name="Sanchez L.M."/>
            <person name="Ferreira A.G."/>
            <person name="Berlinck R.G.S."/>
            <person name="Eustaquio A.S."/>
        </authorList>
    </citation>
    <scope>NUCLEOTIDE SEQUENCE [LARGE SCALE GENOMIC DNA]</scope>
    <source>
        <strain evidence="3 4">Ab134</strain>
    </source>
</reference>
<dbReference type="Proteomes" id="UP000680706">
    <property type="component" value="Chromosome"/>
</dbReference>
<dbReference type="Pfam" id="PF13280">
    <property type="entry name" value="WYL"/>
    <property type="match status" value="1"/>
</dbReference>
<organism evidence="3 4">
    <name type="scientific">Pseudovibrio brasiliensis</name>
    <dbReference type="NCBI Taxonomy" id="1898042"/>
    <lineage>
        <taxon>Bacteria</taxon>
        <taxon>Pseudomonadati</taxon>
        <taxon>Pseudomonadota</taxon>
        <taxon>Alphaproteobacteria</taxon>
        <taxon>Hyphomicrobiales</taxon>
        <taxon>Stappiaceae</taxon>
        <taxon>Pseudovibrio</taxon>
    </lineage>
</organism>
<sequence>MRSVRLFQILDFMRGRTRPVSAEVIAERFGTSVRTIYRDIATLQSMGAPIRGEGGLGYQVEDGYFLPPLAFDRDEMDAVVLGLRMVTARGDTPLRLAAERVLGKISGAHQESPESVDRPLLAVKAKADTRSSDQMTVLRSAIHDRTFVEFTYTSLSGDTSQRCIRPLGLTAFESSWLLTGWCEMRENFRNFRVDLMSDVSAQEDTFAFERGKEFTDYLDTL</sequence>
<dbReference type="InterPro" id="IPR036390">
    <property type="entry name" value="WH_DNA-bd_sf"/>
</dbReference>
<keyword evidence="4" id="KW-1185">Reference proteome</keyword>
<dbReference type="EMBL" id="CP074126">
    <property type="protein sequence ID" value="QUS56915.1"/>
    <property type="molecule type" value="Genomic_DNA"/>
</dbReference>
<dbReference type="PANTHER" id="PTHR34580:SF3">
    <property type="entry name" value="PROTEIN PAFB"/>
    <property type="match status" value="1"/>
</dbReference>
<evidence type="ECO:0000313" key="4">
    <source>
        <dbReference type="Proteomes" id="UP000680706"/>
    </source>
</evidence>
<dbReference type="RefSeq" id="WP_075700356.1">
    <property type="nucleotide sequence ID" value="NZ_CP074126.1"/>
</dbReference>
<dbReference type="Pfam" id="PF08279">
    <property type="entry name" value="HTH_11"/>
    <property type="match status" value="1"/>
</dbReference>
<dbReference type="SUPFAM" id="SSF46785">
    <property type="entry name" value="Winged helix' DNA-binding domain"/>
    <property type="match status" value="1"/>
</dbReference>
<protein>
    <submittedName>
        <fullName evidence="3">YafY family transcriptional regulator</fullName>
    </submittedName>
</protein>
<gene>
    <name evidence="3" type="ORF">KGB56_05750</name>
</gene>
<evidence type="ECO:0000313" key="3">
    <source>
        <dbReference type="EMBL" id="QUS56915.1"/>
    </source>
</evidence>
<dbReference type="InterPro" id="IPR013196">
    <property type="entry name" value="HTH_11"/>
</dbReference>
<dbReference type="Gene3D" id="1.10.10.10">
    <property type="entry name" value="Winged helix-like DNA-binding domain superfamily/Winged helix DNA-binding domain"/>
    <property type="match status" value="1"/>
</dbReference>
<accession>A0ABX8AP93</accession>